<reference evidence="1 2" key="1">
    <citation type="journal article" date="2016" name="Nat. Commun.">
        <title>Thousands of microbial genomes shed light on interconnected biogeochemical processes in an aquifer system.</title>
        <authorList>
            <person name="Anantharaman K."/>
            <person name="Brown C.T."/>
            <person name="Hug L.A."/>
            <person name="Sharon I."/>
            <person name="Castelle C.J."/>
            <person name="Probst A.J."/>
            <person name="Thomas B.C."/>
            <person name="Singh A."/>
            <person name="Wilkins M.J."/>
            <person name="Karaoz U."/>
            <person name="Brodie E.L."/>
            <person name="Williams K.H."/>
            <person name="Hubbard S.S."/>
            <person name="Banfield J.F."/>
        </authorList>
    </citation>
    <scope>NUCLEOTIDE SEQUENCE [LARGE SCALE GENOMIC DNA]</scope>
</reference>
<dbReference type="AlphaFoldDB" id="A0A1F5RGU5"/>
<comment type="caution">
    <text evidence="1">The sequence shown here is derived from an EMBL/GenBank/DDBJ whole genome shotgun (WGS) entry which is preliminary data.</text>
</comment>
<organism evidence="1 2">
    <name type="scientific">Candidatus Edwardsbacteria bacterium GWF2_54_11</name>
    <dbReference type="NCBI Taxonomy" id="1817851"/>
    <lineage>
        <taxon>Bacteria</taxon>
        <taxon>Candidatus Edwardsiibacteriota</taxon>
    </lineage>
</organism>
<name>A0A1F5RGU5_9BACT</name>
<evidence type="ECO:0008006" key="3">
    <source>
        <dbReference type="Google" id="ProtNLM"/>
    </source>
</evidence>
<evidence type="ECO:0000313" key="2">
    <source>
        <dbReference type="Proteomes" id="UP000177230"/>
    </source>
</evidence>
<evidence type="ECO:0000313" key="1">
    <source>
        <dbReference type="EMBL" id="OGF13626.1"/>
    </source>
</evidence>
<dbReference type="Proteomes" id="UP000177230">
    <property type="component" value="Unassembled WGS sequence"/>
</dbReference>
<dbReference type="EMBL" id="MFFM01000014">
    <property type="protein sequence ID" value="OGF13626.1"/>
    <property type="molecule type" value="Genomic_DNA"/>
</dbReference>
<dbReference type="InterPro" id="IPR032710">
    <property type="entry name" value="NTF2-like_dom_sf"/>
</dbReference>
<accession>A0A1F5RGU5</accession>
<protein>
    <recommendedName>
        <fullName evidence="3">DUF4440 domain-containing protein</fullName>
    </recommendedName>
</protein>
<sequence length="153" mass="17059">MLKVGKNRIVLAAIVLAVLIVFAVIYNNWLSPKAKVKAVVEQTTKAFLIKNKALIMENISPDFYCDPFDKPKVDTSLTLFFREFEKAKVTLNDQKVQVTGDEATDTIGVIVVVSRGGEQGFILGSFGNPARLTLKLKKRKKWQITGVEGLKIY</sequence>
<proteinExistence type="predicted"/>
<gene>
    <name evidence="1" type="ORF">A2024_10830</name>
</gene>
<dbReference type="SUPFAM" id="SSF54427">
    <property type="entry name" value="NTF2-like"/>
    <property type="match status" value="1"/>
</dbReference>